<feature type="transmembrane region" description="Helical" evidence="2">
    <location>
        <begin position="48"/>
        <end position="70"/>
    </location>
</feature>
<proteinExistence type="predicted"/>
<reference evidence="3 4" key="1">
    <citation type="submission" date="2019-08" db="EMBL/GenBank/DDBJ databases">
        <title>Bacillus genomes from the desert of Cuatro Cienegas, Coahuila.</title>
        <authorList>
            <person name="Olmedo-Alvarez G."/>
        </authorList>
    </citation>
    <scope>NUCLEOTIDE SEQUENCE [LARGE SCALE GENOMIC DNA]</scope>
    <source>
        <strain evidence="3 4">CH40_1T</strain>
    </source>
</reference>
<sequence length="418" mass="48203">MNRDPLKDLKTELDEEVFHKQKLKSRKDAILKEAREGMTNSQKKSPRWAPVIAALAIPVIGFLLMGPMLLEQFPQLSDTNPDEVTEPSKKKIEETPKASEIKKLYSSLWDQEKLNFRAMYLLADYKIDGKEYIIDTGFEYRTDGNPSINQQNIHNDSRVILEDNLLYYKEIDKPATVTAILDPTDYLKADHNSEILSYPYYPAKLPEDIASNQYTWKISEEGEHGILVNGLTDNKKLSLKEFSAKIHPETGILLSFEGKNQKGEKTIEWEDRKFYYNEESLGISDSNQMYIQYEMSTERILTPILKELLSNENDVWKNAISSIGLEASNEVAPINVNVKLNRKISETEEEQTAQKIAVALQNNNESPIAQYVDFEINFYLPKAEKAYRKAYTESSLQHNEDRYDEDGNPKIKWIDIIK</sequence>
<feature type="compositionally biased region" description="Basic and acidic residues" evidence="1">
    <location>
        <begin position="86"/>
        <end position="95"/>
    </location>
</feature>
<gene>
    <name evidence="3" type="ORF">FZC79_10725</name>
</gene>
<dbReference type="AlphaFoldDB" id="A0A5D4KCZ0"/>
<organism evidence="3 4">
    <name type="scientific">Rossellomorea vietnamensis</name>
    <dbReference type="NCBI Taxonomy" id="218284"/>
    <lineage>
        <taxon>Bacteria</taxon>
        <taxon>Bacillati</taxon>
        <taxon>Bacillota</taxon>
        <taxon>Bacilli</taxon>
        <taxon>Bacillales</taxon>
        <taxon>Bacillaceae</taxon>
        <taxon>Rossellomorea</taxon>
    </lineage>
</organism>
<dbReference type="EMBL" id="VTEH01000007">
    <property type="protein sequence ID" value="TYR75231.1"/>
    <property type="molecule type" value="Genomic_DNA"/>
</dbReference>
<keyword evidence="2" id="KW-0812">Transmembrane</keyword>
<keyword evidence="2" id="KW-1133">Transmembrane helix</keyword>
<evidence type="ECO:0000313" key="4">
    <source>
        <dbReference type="Proteomes" id="UP000323317"/>
    </source>
</evidence>
<protein>
    <submittedName>
        <fullName evidence="3">Uncharacterized protein</fullName>
    </submittedName>
</protein>
<evidence type="ECO:0000256" key="1">
    <source>
        <dbReference type="SAM" id="MobiDB-lite"/>
    </source>
</evidence>
<feature type="region of interest" description="Disordered" evidence="1">
    <location>
        <begin position="75"/>
        <end position="95"/>
    </location>
</feature>
<evidence type="ECO:0000313" key="3">
    <source>
        <dbReference type="EMBL" id="TYR75231.1"/>
    </source>
</evidence>
<keyword evidence="2" id="KW-0472">Membrane</keyword>
<dbReference type="RefSeq" id="WP_148946820.1">
    <property type="nucleotide sequence ID" value="NZ_VTEH01000007.1"/>
</dbReference>
<accession>A0A5D4KCZ0</accession>
<name>A0A5D4KCZ0_9BACI</name>
<evidence type="ECO:0000256" key="2">
    <source>
        <dbReference type="SAM" id="Phobius"/>
    </source>
</evidence>
<comment type="caution">
    <text evidence="3">The sequence shown here is derived from an EMBL/GenBank/DDBJ whole genome shotgun (WGS) entry which is preliminary data.</text>
</comment>
<dbReference type="Proteomes" id="UP000323317">
    <property type="component" value="Unassembled WGS sequence"/>
</dbReference>